<protein>
    <submittedName>
        <fullName evidence="1">Uncharacterized protein</fullName>
    </submittedName>
</protein>
<dbReference type="AlphaFoldDB" id="A0A7T8HKQ6"/>
<feature type="non-terminal residue" evidence="1">
    <location>
        <position position="1"/>
    </location>
</feature>
<dbReference type="EMBL" id="CP045897">
    <property type="protein sequence ID" value="QQP51727.1"/>
    <property type="molecule type" value="Genomic_DNA"/>
</dbReference>
<reference evidence="2" key="1">
    <citation type="submission" date="2021-01" db="EMBL/GenBank/DDBJ databases">
        <title>Caligus Genome Assembly.</title>
        <authorList>
            <person name="Gallardo-Escarate C."/>
        </authorList>
    </citation>
    <scope>NUCLEOTIDE SEQUENCE [LARGE SCALE GENOMIC DNA]</scope>
</reference>
<evidence type="ECO:0000313" key="1">
    <source>
        <dbReference type="EMBL" id="QQP51727.1"/>
    </source>
</evidence>
<evidence type="ECO:0000313" key="2">
    <source>
        <dbReference type="Proteomes" id="UP000595437"/>
    </source>
</evidence>
<dbReference type="Proteomes" id="UP000595437">
    <property type="component" value="Chromosome 8"/>
</dbReference>
<gene>
    <name evidence="1" type="ORF">FKW44_013165</name>
</gene>
<keyword evidence="2" id="KW-1185">Reference proteome</keyword>
<name>A0A7T8HKQ6_CALRO</name>
<organism evidence="1 2">
    <name type="scientific">Caligus rogercresseyi</name>
    <name type="common">Sea louse</name>
    <dbReference type="NCBI Taxonomy" id="217165"/>
    <lineage>
        <taxon>Eukaryota</taxon>
        <taxon>Metazoa</taxon>
        <taxon>Ecdysozoa</taxon>
        <taxon>Arthropoda</taxon>
        <taxon>Crustacea</taxon>
        <taxon>Multicrustacea</taxon>
        <taxon>Hexanauplia</taxon>
        <taxon>Copepoda</taxon>
        <taxon>Siphonostomatoida</taxon>
        <taxon>Caligidae</taxon>
        <taxon>Caligus</taxon>
    </lineage>
</organism>
<accession>A0A7T8HKQ6</accession>
<sequence>PETTDHLLWKCPALNETYQAVRRIIEGSFNTTISEEDFLSTSSNAKCDAVITKIQFIIYKLRTINDNDLSGILPVAILHSNILLHL</sequence>
<dbReference type="OrthoDB" id="6397251at2759"/>
<proteinExistence type="predicted"/>